<keyword evidence="4" id="KW-0143">Chaperone</keyword>
<dbReference type="EMBL" id="JAAAJB010000053">
    <property type="protein sequence ID" value="KAG0268341.1"/>
    <property type="molecule type" value="Genomic_DNA"/>
</dbReference>
<feature type="compositionally biased region" description="Low complexity" evidence="6">
    <location>
        <begin position="440"/>
        <end position="452"/>
    </location>
</feature>
<evidence type="ECO:0000256" key="4">
    <source>
        <dbReference type="ARBA" id="ARBA00023186"/>
    </source>
</evidence>
<accession>A0A9P6QJV8</accession>
<evidence type="ECO:0000256" key="7">
    <source>
        <dbReference type="SAM" id="Phobius"/>
    </source>
</evidence>
<proteinExistence type="predicted"/>
<evidence type="ECO:0000256" key="1">
    <source>
        <dbReference type="ARBA" id="ARBA00004635"/>
    </source>
</evidence>
<keyword evidence="2 7" id="KW-0472">Membrane</keyword>
<name>A0A9P6QJV8_9FUNG</name>
<evidence type="ECO:0000256" key="5">
    <source>
        <dbReference type="ARBA" id="ARBA00023288"/>
    </source>
</evidence>
<dbReference type="GO" id="GO:0016020">
    <property type="term" value="C:membrane"/>
    <property type="evidence" value="ECO:0007669"/>
    <property type="project" value="UniProtKB-SubCell"/>
</dbReference>
<dbReference type="PROSITE" id="PS50076">
    <property type="entry name" value="DNAJ_2"/>
    <property type="match status" value="1"/>
</dbReference>
<feature type="region of interest" description="Disordered" evidence="6">
    <location>
        <begin position="155"/>
        <end position="186"/>
    </location>
</feature>
<dbReference type="Gene3D" id="1.10.287.110">
    <property type="entry name" value="DnaJ domain"/>
    <property type="match status" value="1"/>
</dbReference>
<dbReference type="InterPro" id="IPR001623">
    <property type="entry name" value="DnaJ_domain"/>
</dbReference>
<dbReference type="PANTHER" id="PTHR44027:SF7">
    <property type="entry name" value="DNAJ HOMOLOG SUBFAMILY C MEMBER 5 HOMOLOG"/>
    <property type="match status" value="1"/>
</dbReference>
<dbReference type="PANTHER" id="PTHR44027">
    <property type="entry name" value="DNAJ HOMOLOG SUBFAMILY C MEMBER 5 HOMOLOG"/>
    <property type="match status" value="1"/>
</dbReference>
<feature type="region of interest" description="Disordered" evidence="6">
    <location>
        <begin position="426"/>
        <end position="452"/>
    </location>
</feature>
<feature type="transmembrane region" description="Helical" evidence="7">
    <location>
        <begin position="95"/>
        <end position="121"/>
    </location>
</feature>
<feature type="transmembrane region" description="Helical" evidence="7">
    <location>
        <begin position="200"/>
        <end position="220"/>
    </location>
</feature>
<dbReference type="CDD" id="cd06257">
    <property type="entry name" value="DnaJ"/>
    <property type="match status" value="1"/>
</dbReference>
<feature type="transmembrane region" description="Helical" evidence="7">
    <location>
        <begin position="279"/>
        <end position="296"/>
    </location>
</feature>
<dbReference type="InterPro" id="IPR036869">
    <property type="entry name" value="J_dom_sf"/>
</dbReference>
<dbReference type="InterPro" id="IPR051434">
    <property type="entry name" value="DnaJ_C_subfamily_member5"/>
</dbReference>
<gene>
    <name evidence="9" type="ORF">DFQ27_006964</name>
</gene>
<keyword evidence="5" id="KW-0449">Lipoprotein</keyword>
<evidence type="ECO:0000313" key="9">
    <source>
        <dbReference type="EMBL" id="KAG0268341.1"/>
    </source>
</evidence>
<dbReference type="Proteomes" id="UP000807716">
    <property type="component" value="Unassembled WGS sequence"/>
</dbReference>
<organism evidence="9 10">
    <name type="scientific">Actinomortierella ambigua</name>
    <dbReference type="NCBI Taxonomy" id="1343610"/>
    <lineage>
        <taxon>Eukaryota</taxon>
        <taxon>Fungi</taxon>
        <taxon>Fungi incertae sedis</taxon>
        <taxon>Mucoromycota</taxon>
        <taxon>Mortierellomycotina</taxon>
        <taxon>Mortierellomycetes</taxon>
        <taxon>Mortierellales</taxon>
        <taxon>Mortierellaceae</taxon>
        <taxon>Actinomortierella</taxon>
    </lineage>
</organism>
<keyword evidence="7" id="KW-0812">Transmembrane</keyword>
<comment type="subcellular location">
    <subcellularLocation>
        <location evidence="1">Membrane</location>
        <topology evidence="1">Lipid-anchor</topology>
    </subcellularLocation>
</comment>
<dbReference type="Pfam" id="PF00226">
    <property type="entry name" value="DnaJ"/>
    <property type="match status" value="1"/>
</dbReference>
<dbReference type="SMART" id="SM00271">
    <property type="entry name" value="DnaJ"/>
    <property type="match status" value="1"/>
</dbReference>
<comment type="caution">
    <text evidence="9">The sequence shown here is derived from an EMBL/GenBank/DDBJ whole genome shotgun (WGS) entry which is preliminary data.</text>
</comment>
<dbReference type="OrthoDB" id="10250354at2759"/>
<evidence type="ECO:0000313" key="10">
    <source>
        <dbReference type="Proteomes" id="UP000807716"/>
    </source>
</evidence>
<protein>
    <recommendedName>
        <fullName evidence="8">J domain-containing protein</fullName>
    </recommendedName>
</protein>
<dbReference type="InterPro" id="IPR019396">
    <property type="entry name" value="TM_Fragile-X-F-assoc"/>
</dbReference>
<dbReference type="InterPro" id="IPR036259">
    <property type="entry name" value="MFS_trans_sf"/>
</dbReference>
<reference evidence="9" key="1">
    <citation type="journal article" date="2020" name="Fungal Divers.">
        <title>Resolving the Mortierellaceae phylogeny through synthesis of multi-gene phylogenetics and phylogenomics.</title>
        <authorList>
            <person name="Vandepol N."/>
            <person name="Liber J."/>
            <person name="Desiro A."/>
            <person name="Na H."/>
            <person name="Kennedy M."/>
            <person name="Barry K."/>
            <person name="Grigoriev I.V."/>
            <person name="Miller A.N."/>
            <person name="O'Donnell K."/>
            <person name="Stajich J.E."/>
            <person name="Bonito G."/>
        </authorList>
    </citation>
    <scope>NUCLEOTIDE SEQUENCE</scope>
    <source>
        <strain evidence="9">BC1065</strain>
    </source>
</reference>
<feature type="transmembrane region" description="Helical" evidence="7">
    <location>
        <begin position="302"/>
        <end position="320"/>
    </location>
</feature>
<keyword evidence="7" id="KW-1133">Transmembrane helix</keyword>
<evidence type="ECO:0000259" key="8">
    <source>
        <dbReference type="PROSITE" id="PS50076"/>
    </source>
</evidence>
<dbReference type="InterPro" id="IPR018253">
    <property type="entry name" value="DnaJ_domain_CS"/>
</dbReference>
<dbReference type="AlphaFoldDB" id="A0A9P6QJV8"/>
<dbReference type="GO" id="GO:0005737">
    <property type="term" value="C:cytoplasm"/>
    <property type="evidence" value="ECO:0007669"/>
    <property type="project" value="UniProtKB-ARBA"/>
</dbReference>
<feature type="transmembrane region" description="Helical" evidence="7">
    <location>
        <begin position="375"/>
        <end position="399"/>
    </location>
</feature>
<evidence type="ECO:0000256" key="2">
    <source>
        <dbReference type="ARBA" id="ARBA00023136"/>
    </source>
</evidence>
<feature type="transmembrane region" description="Helical" evidence="7">
    <location>
        <begin position="127"/>
        <end position="148"/>
    </location>
</feature>
<dbReference type="SUPFAM" id="SSF103473">
    <property type="entry name" value="MFS general substrate transporter"/>
    <property type="match status" value="1"/>
</dbReference>
<keyword evidence="3" id="KW-0564">Palmitate</keyword>
<evidence type="ECO:0000256" key="6">
    <source>
        <dbReference type="SAM" id="MobiDB-lite"/>
    </source>
</evidence>
<keyword evidence="10" id="KW-1185">Reference proteome</keyword>
<dbReference type="PRINTS" id="PR00625">
    <property type="entry name" value="JDOMAIN"/>
</dbReference>
<dbReference type="Pfam" id="PF10269">
    <property type="entry name" value="Tmemb_185A"/>
    <property type="match status" value="2"/>
</dbReference>
<evidence type="ECO:0000256" key="3">
    <source>
        <dbReference type="ARBA" id="ARBA00023139"/>
    </source>
</evidence>
<feature type="transmembrane region" description="Helical" evidence="7">
    <location>
        <begin position="341"/>
        <end position="363"/>
    </location>
</feature>
<dbReference type="PROSITE" id="PS00636">
    <property type="entry name" value="DNAJ_1"/>
    <property type="match status" value="1"/>
</dbReference>
<sequence length="452" mass="50528">MDRSTTHLYEILGVSKTSTQDEIKKAYRRLALRYHPDKVNPAEVPDHETRFRDIAGAYEVLSDPKKRGLYDKYGMMGVQMANTDIGAQLVAIESLLGTFLMTMSILFVLALIFLSFLAVRVDGKVDWSYAVVFIPMWILDAILIAGTVMQMRRPVEVDDEEDEEERRHEHEGSDGGSSTQPMAQEDRREQKRKVQVRLKWINAIFTLVIVLLFTLFQVFIVRKANDPTSITAATVFAPYFVLEGIFFLMTLIKLVAALRMLSAHGAPLSTKLAQVSEKLWWKVVRIVTAVLIMLRVDDQITCSWHLVFLPLYLAGIKYIVQIAMMRRTFSKMQTEEMRQQGRAVVMVSIVAFLVLGSLAYSLVALLASKLDGHGYGAATVLVPVFIVLGILLCCSGCCLPCMLFSSRIADDDLVGPEGAEIRVVSPNLRIENGSPQPDASSNRSGSRSGSRR</sequence>
<dbReference type="SUPFAM" id="SSF46565">
    <property type="entry name" value="Chaperone J-domain"/>
    <property type="match status" value="1"/>
</dbReference>
<feature type="transmembrane region" description="Helical" evidence="7">
    <location>
        <begin position="240"/>
        <end position="258"/>
    </location>
</feature>
<feature type="domain" description="J" evidence="8">
    <location>
        <begin position="7"/>
        <end position="74"/>
    </location>
</feature>